<proteinExistence type="predicted"/>
<reference evidence="1 2" key="1">
    <citation type="submission" date="2022-05" db="EMBL/GenBank/DDBJ databases">
        <title>Sporolactobacillus sp nov CPB3-1, isolated from tree bark (Mangifera indica L.).</title>
        <authorList>
            <person name="Phuengjayaem S."/>
            <person name="Tanasupawat S."/>
        </authorList>
    </citation>
    <scope>NUCLEOTIDE SEQUENCE [LARGE SCALE GENOMIC DNA]</scope>
    <source>
        <strain evidence="1 2">CPB3-1</strain>
    </source>
</reference>
<evidence type="ECO:0008006" key="3">
    <source>
        <dbReference type="Google" id="ProtNLM"/>
    </source>
</evidence>
<dbReference type="RefSeq" id="WP_249101902.1">
    <property type="nucleotide sequence ID" value="NZ_JAMAST010000012.1"/>
</dbReference>
<dbReference type="Proteomes" id="UP001203004">
    <property type="component" value="Unassembled WGS sequence"/>
</dbReference>
<dbReference type="EMBL" id="JAMAST010000012">
    <property type="protein sequence ID" value="MCL1632304.1"/>
    <property type="molecule type" value="Genomic_DNA"/>
</dbReference>
<gene>
    <name evidence="1" type="ORF">M3N64_10175</name>
</gene>
<keyword evidence="2" id="KW-1185">Reference proteome</keyword>
<comment type="caution">
    <text evidence="1">The sequence shown here is derived from an EMBL/GenBank/DDBJ whole genome shotgun (WGS) entry which is preliminary data.</text>
</comment>
<sequence length="57" mass="6746">MRSDFERKLRQIILNDRNMGRTISVKGLAQRTRHSQREIEKTIEKLKQIPRREGGIG</sequence>
<evidence type="ECO:0000313" key="2">
    <source>
        <dbReference type="Proteomes" id="UP001203004"/>
    </source>
</evidence>
<accession>A0ABT0MBQ6</accession>
<evidence type="ECO:0000313" key="1">
    <source>
        <dbReference type="EMBL" id="MCL1632304.1"/>
    </source>
</evidence>
<name>A0ABT0MBQ6_9BACL</name>
<protein>
    <recommendedName>
        <fullName evidence="3">Helix-turn-helix type 11 domain-containing protein</fullName>
    </recommendedName>
</protein>
<organism evidence="1 2">
    <name type="scientific">Sporolactobacillus mangiferae</name>
    <dbReference type="NCBI Taxonomy" id="2940498"/>
    <lineage>
        <taxon>Bacteria</taxon>
        <taxon>Bacillati</taxon>
        <taxon>Bacillota</taxon>
        <taxon>Bacilli</taxon>
        <taxon>Bacillales</taxon>
        <taxon>Sporolactobacillaceae</taxon>
        <taxon>Sporolactobacillus</taxon>
    </lineage>
</organism>